<evidence type="ECO:0000256" key="9">
    <source>
        <dbReference type="ARBA" id="ARBA00023002"/>
    </source>
</evidence>
<name>A0A8H5LGP8_9AGAR</name>
<evidence type="ECO:0000256" key="5">
    <source>
        <dbReference type="ARBA" id="ARBA00022617"/>
    </source>
</evidence>
<evidence type="ECO:0000256" key="6">
    <source>
        <dbReference type="ARBA" id="ARBA00022692"/>
    </source>
</evidence>
<dbReference type="EMBL" id="JAACJM010000054">
    <property type="protein sequence ID" value="KAF5356572.1"/>
    <property type="molecule type" value="Genomic_DNA"/>
</dbReference>
<dbReference type="InterPro" id="IPR001128">
    <property type="entry name" value="Cyt_P450"/>
</dbReference>
<dbReference type="GO" id="GO:0016705">
    <property type="term" value="F:oxidoreductase activity, acting on paired donors, with incorporation or reduction of molecular oxygen"/>
    <property type="evidence" value="ECO:0007669"/>
    <property type="project" value="InterPro"/>
</dbReference>
<dbReference type="SUPFAM" id="SSF48264">
    <property type="entry name" value="Cytochrome P450"/>
    <property type="match status" value="1"/>
</dbReference>
<dbReference type="InterPro" id="IPR036396">
    <property type="entry name" value="Cyt_P450_sf"/>
</dbReference>
<feature type="transmembrane region" description="Helical" evidence="16">
    <location>
        <begin position="6"/>
        <end position="25"/>
    </location>
</feature>
<evidence type="ECO:0000256" key="4">
    <source>
        <dbReference type="ARBA" id="ARBA00010617"/>
    </source>
</evidence>
<dbReference type="InterPro" id="IPR002401">
    <property type="entry name" value="Cyt_P450_E_grp-I"/>
</dbReference>
<evidence type="ECO:0000256" key="16">
    <source>
        <dbReference type="SAM" id="Phobius"/>
    </source>
</evidence>
<dbReference type="GO" id="GO:0020037">
    <property type="term" value="F:heme binding"/>
    <property type="evidence" value="ECO:0007669"/>
    <property type="project" value="InterPro"/>
</dbReference>
<reference evidence="17 18" key="1">
    <citation type="journal article" date="2020" name="ISME J.">
        <title>Uncovering the hidden diversity of litter-decomposition mechanisms in mushroom-forming fungi.</title>
        <authorList>
            <person name="Floudas D."/>
            <person name="Bentzer J."/>
            <person name="Ahren D."/>
            <person name="Johansson T."/>
            <person name="Persson P."/>
            <person name="Tunlid A."/>
        </authorList>
    </citation>
    <scope>NUCLEOTIDE SEQUENCE [LARGE SCALE GENOMIC DNA]</scope>
    <source>
        <strain evidence="17 18">CBS 291.85</strain>
    </source>
</reference>
<keyword evidence="5 14" id="KW-0349">Heme</keyword>
<comment type="cofactor">
    <cofactor evidence="1 14">
        <name>heme</name>
        <dbReference type="ChEBI" id="CHEBI:30413"/>
    </cofactor>
</comment>
<keyword evidence="7 14" id="KW-0479">Metal-binding</keyword>
<dbReference type="PROSITE" id="PS00086">
    <property type="entry name" value="CYTOCHROME_P450"/>
    <property type="match status" value="1"/>
</dbReference>
<comment type="similarity">
    <text evidence="4 15">Belongs to the cytochrome P450 family.</text>
</comment>
<dbReference type="PRINTS" id="PR00463">
    <property type="entry name" value="EP450I"/>
</dbReference>
<dbReference type="Gene3D" id="1.10.630.10">
    <property type="entry name" value="Cytochrome P450"/>
    <property type="match status" value="1"/>
</dbReference>
<dbReference type="Proteomes" id="UP000559256">
    <property type="component" value="Unassembled WGS sequence"/>
</dbReference>
<evidence type="ECO:0000256" key="15">
    <source>
        <dbReference type="RuleBase" id="RU000461"/>
    </source>
</evidence>
<keyword evidence="8 16" id="KW-1133">Transmembrane helix</keyword>
<evidence type="ECO:0000256" key="12">
    <source>
        <dbReference type="ARBA" id="ARBA00023136"/>
    </source>
</evidence>
<dbReference type="InterPro" id="IPR050364">
    <property type="entry name" value="Cytochrome_P450_fung"/>
</dbReference>
<keyword evidence="18" id="KW-1185">Reference proteome</keyword>
<comment type="subcellular location">
    <subcellularLocation>
        <location evidence="2">Membrane</location>
        <topology evidence="2">Single-pass membrane protein</topology>
    </subcellularLocation>
</comment>
<sequence>MTYQGTEPLALVGVFVVVLLAVLYFDGSRAQLPPGPPRLPIVGNLKYLTVLGRPKPWHLFHKFAQEYGPLTYLELLGKPVVVISNAETAKELLVRRASNVSRPRMIVGNEYVSRNLNFIVSDGDIWRRMRRASEAQLGVKSLIKFEDIQTDEGILFAYDMWMRPEKRQENILRVTASAILSVLYDQPPLQSLDNPTVRLMDEYAHRMRTAVQPGANLVEAMPILDYLPTFLAPWKQNANKDFQIFSSMFLEKFEAVKNIGTLSGEQRPSLCAKLVESGPRHELNDLESAWAAALIYGAAYETTSASLAWFLLIMIQFPHIQQKAQEEIDTVIGRSRMPSFSDMNHLPYIRALMREILRWRPPAPFGVIYQSVKDDYFDGKMIPGGSVCIPNIWSINRDPEVYGADAHAFRPERHLSSDGKLKDEKDEGHFSFGFGRRECVGKYYANKALFIDITMILWGMSIRPAPNGSGQIVIPSISEDVGEGFVAFPPPFECKCEPRFEGAEATLKQARDAVLSAHGGC</sequence>
<keyword evidence="9 15" id="KW-0560">Oxidoreductase</keyword>
<evidence type="ECO:0000256" key="11">
    <source>
        <dbReference type="ARBA" id="ARBA00023033"/>
    </source>
</evidence>
<dbReference type="PRINTS" id="PR00385">
    <property type="entry name" value="P450"/>
</dbReference>
<gene>
    <name evidence="17" type="ORF">D9758_008288</name>
</gene>
<dbReference type="PANTHER" id="PTHR46300">
    <property type="entry name" value="P450, PUTATIVE (EUROFUNG)-RELATED-RELATED"/>
    <property type="match status" value="1"/>
</dbReference>
<protein>
    <recommendedName>
        <fullName evidence="19">Cytochrome P450</fullName>
    </recommendedName>
</protein>
<evidence type="ECO:0008006" key="19">
    <source>
        <dbReference type="Google" id="ProtNLM"/>
    </source>
</evidence>
<organism evidence="17 18">
    <name type="scientific">Tetrapyrgos nigripes</name>
    <dbReference type="NCBI Taxonomy" id="182062"/>
    <lineage>
        <taxon>Eukaryota</taxon>
        <taxon>Fungi</taxon>
        <taxon>Dikarya</taxon>
        <taxon>Basidiomycota</taxon>
        <taxon>Agaricomycotina</taxon>
        <taxon>Agaricomycetes</taxon>
        <taxon>Agaricomycetidae</taxon>
        <taxon>Agaricales</taxon>
        <taxon>Marasmiineae</taxon>
        <taxon>Marasmiaceae</taxon>
        <taxon>Tetrapyrgos</taxon>
    </lineage>
</organism>
<evidence type="ECO:0000313" key="18">
    <source>
        <dbReference type="Proteomes" id="UP000559256"/>
    </source>
</evidence>
<evidence type="ECO:0000256" key="14">
    <source>
        <dbReference type="PIRSR" id="PIRSR602401-1"/>
    </source>
</evidence>
<keyword evidence="10 14" id="KW-0408">Iron</keyword>
<keyword evidence="13" id="KW-0325">Glycoprotein</keyword>
<feature type="binding site" description="axial binding residue" evidence="14">
    <location>
        <position position="439"/>
    </location>
    <ligand>
        <name>heme</name>
        <dbReference type="ChEBI" id="CHEBI:30413"/>
    </ligand>
    <ligandPart>
        <name>Fe</name>
        <dbReference type="ChEBI" id="CHEBI:18248"/>
    </ligandPart>
</feature>
<dbReference type="PANTHER" id="PTHR46300:SF2">
    <property type="entry name" value="CYTOCHROME P450 MONOOXYGENASE ALNH-RELATED"/>
    <property type="match status" value="1"/>
</dbReference>
<keyword evidence="6 16" id="KW-0812">Transmembrane</keyword>
<dbReference type="Pfam" id="PF00067">
    <property type="entry name" value="p450"/>
    <property type="match status" value="1"/>
</dbReference>
<comment type="pathway">
    <text evidence="3">Secondary metabolite biosynthesis.</text>
</comment>
<evidence type="ECO:0000313" key="17">
    <source>
        <dbReference type="EMBL" id="KAF5356572.1"/>
    </source>
</evidence>
<keyword evidence="11 15" id="KW-0503">Monooxygenase</keyword>
<evidence type="ECO:0000256" key="1">
    <source>
        <dbReference type="ARBA" id="ARBA00001971"/>
    </source>
</evidence>
<evidence type="ECO:0000256" key="13">
    <source>
        <dbReference type="ARBA" id="ARBA00023180"/>
    </source>
</evidence>
<dbReference type="AlphaFoldDB" id="A0A8H5LGP8"/>
<dbReference type="CDD" id="cd11065">
    <property type="entry name" value="CYP64-like"/>
    <property type="match status" value="1"/>
</dbReference>
<comment type="caution">
    <text evidence="17">The sequence shown here is derived from an EMBL/GenBank/DDBJ whole genome shotgun (WGS) entry which is preliminary data.</text>
</comment>
<dbReference type="GO" id="GO:0005506">
    <property type="term" value="F:iron ion binding"/>
    <property type="evidence" value="ECO:0007669"/>
    <property type="project" value="InterPro"/>
</dbReference>
<evidence type="ECO:0000256" key="3">
    <source>
        <dbReference type="ARBA" id="ARBA00005179"/>
    </source>
</evidence>
<dbReference type="OrthoDB" id="2789670at2759"/>
<accession>A0A8H5LGP8</accession>
<dbReference type="InterPro" id="IPR017972">
    <property type="entry name" value="Cyt_P450_CS"/>
</dbReference>
<keyword evidence="12 16" id="KW-0472">Membrane</keyword>
<evidence type="ECO:0000256" key="10">
    <source>
        <dbReference type="ARBA" id="ARBA00023004"/>
    </source>
</evidence>
<evidence type="ECO:0000256" key="8">
    <source>
        <dbReference type="ARBA" id="ARBA00022989"/>
    </source>
</evidence>
<dbReference type="GO" id="GO:0004497">
    <property type="term" value="F:monooxygenase activity"/>
    <property type="evidence" value="ECO:0007669"/>
    <property type="project" value="UniProtKB-KW"/>
</dbReference>
<evidence type="ECO:0000256" key="2">
    <source>
        <dbReference type="ARBA" id="ARBA00004167"/>
    </source>
</evidence>
<proteinExistence type="inferred from homology"/>
<dbReference type="GO" id="GO:0016020">
    <property type="term" value="C:membrane"/>
    <property type="evidence" value="ECO:0007669"/>
    <property type="project" value="UniProtKB-SubCell"/>
</dbReference>
<evidence type="ECO:0000256" key="7">
    <source>
        <dbReference type="ARBA" id="ARBA00022723"/>
    </source>
</evidence>